<protein>
    <submittedName>
        <fullName evidence="1">Uncharacterized protein</fullName>
    </submittedName>
</protein>
<evidence type="ECO:0000313" key="2">
    <source>
        <dbReference type="Proteomes" id="UP001172684"/>
    </source>
</evidence>
<keyword evidence="2" id="KW-1185">Reference proteome</keyword>
<organism evidence="1 2">
    <name type="scientific">Coniosporium apollinis</name>
    <dbReference type="NCBI Taxonomy" id="61459"/>
    <lineage>
        <taxon>Eukaryota</taxon>
        <taxon>Fungi</taxon>
        <taxon>Dikarya</taxon>
        <taxon>Ascomycota</taxon>
        <taxon>Pezizomycotina</taxon>
        <taxon>Dothideomycetes</taxon>
        <taxon>Dothideomycetes incertae sedis</taxon>
        <taxon>Coniosporium</taxon>
    </lineage>
</organism>
<evidence type="ECO:0000313" key="1">
    <source>
        <dbReference type="EMBL" id="KAJ9655213.1"/>
    </source>
</evidence>
<comment type="caution">
    <text evidence="1">The sequence shown here is derived from an EMBL/GenBank/DDBJ whole genome shotgun (WGS) entry which is preliminary data.</text>
</comment>
<dbReference type="Proteomes" id="UP001172684">
    <property type="component" value="Unassembled WGS sequence"/>
</dbReference>
<dbReference type="EMBL" id="JAPDRL010000185">
    <property type="protein sequence ID" value="KAJ9655213.1"/>
    <property type="molecule type" value="Genomic_DNA"/>
</dbReference>
<sequence length="164" mass="19015">MHGPTPYDVRDEQAPAEPFYTSTFQSALQRGMAVAREAADAAADYPSIARTKTDKHTAPITIEVEHMSRPEVNEHIEELAWYYRRPYLPGVKDETTNAKNYKRYQQESERAWSSLERVFNHRREFNEGFVTDMSEGAFERITDRMTQWTENLDWSDGEGADNCV</sequence>
<proteinExistence type="predicted"/>
<accession>A0ABQ9NH37</accession>
<gene>
    <name evidence="1" type="ORF">H2201_008850</name>
</gene>
<name>A0ABQ9NH37_9PEZI</name>
<reference evidence="1" key="1">
    <citation type="submission" date="2022-10" db="EMBL/GenBank/DDBJ databases">
        <title>Culturing micro-colonial fungi from biological soil crusts in the Mojave desert and describing Neophaeococcomyces mojavensis, and introducing the new genera and species Taxawa tesnikishii.</title>
        <authorList>
            <person name="Kurbessoian T."/>
            <person name="Stajich J.E."/>
        </authorList>
    </citation>
    <scope>NUCLEOTIDE SEQUENCE</scope>
    <source>
        <strain evidence="1">TK_1</strain>
    </source>
</reference>